<dbReference type="GO" id="GO:0000076">
    <property type="term" value="P:DNA replication checkpoint signaling"/>
    <property type="evidence" value="ECO:0007669"/>
    <property type="project" value="TreeGrafter"/>
</dbReference>
<evidence type="ECO:0000259" key="5">
    <source>
        <dbReference type="Pfam" id="PF04821"/>
    </source>
</evidence>
<evidence type="ECO:0000313" key="7">
    <source>
        <dbReference type="EMBL" id="PIK47864.1"/>
    </source>
</evidence>
<comment type="caution">
    <text evidence="7">The sequence shown here is derived from an EMBL/GenBank/DDBJ whole genome shotgun (WGS) entry which is preliminary data.</text>
</comment>
<name>A0A2G8KIN6_STIJA</name>
<feature type="domain" description="Timeless C-terminal" evidence="6">
    <location>
        <begin position="708"/>
        <end position="760"/>
    </location>
</feature>
<dbReference type="Proteomes" id="UP000230750">
    <property type="component" value="Unassembled WGS sequence"/>
</dbReference>
<keyword evidence="8" id="KW-1185">Reference proteome</keyword>
<gene>
    <name evidence="7" type="ORF">BSL78_15281</name>
</gene>
<dbReference type="EMBL" id="MRZV01000553">
    <property type="protein sequence ID" value="PIK47864.1"/>
    <property type="molecule type" value="Genomic_DNA"/>
</dbReference>
<dbReference type="Pfam" id="PF04821">
    <property type="entry name" value="TIMELESS"/>
    <property type="match status" value="1"/>
</dbReference>
<dbReference type="AlphaFoldDB" id="A0A2G8KIN6"/>
<dbReference type="InterPro" id="IPR007725">
    <property type="entry name" value="TIMELESS_C"/>
</dbReference>
<feature type="region of interest" description="Disordered" evidence="4">
    <location>
        <begin position="791"/>
        <end position="825"/>
    </location>
</feature>
<dbReference type="InterPro" id="IPR006906">
    <property type="entry name" value="Timeless_N"/>
</dbReference>
<evidence type="ECO:0000313" key="8">
    <source>
        <dbReference type="Proteomes" id="UP000230750"/>
    </source>
</evidence>
<dbReference type="GO" id="GO:0003677">
    <property type="term" value="F:DNA binding"/>
    <property type="evidence" value="ECO:0007669"/>
    <property type="project" value="TreeGrafter"/>
</dbReference>
<dbReference type="OrthoDB" id="10036028at2759"/>
<comment type="similarity">
    <text evidence="2">Belongs to the timeless family.</text>
</comment>
<evidence type="ECO:0000256" key="3">
    <source>
        <dbReference type="ARBA" id="ARBA00023242"/>
    </source>
</evidence>
<sequence length="891" mass="101000">MPNAGVAVLIIYNHGMACYDGRWIECGVFKPWLVRGDDYIISDECQENLEEMITSLKNENRVTLPVRKSYAASRLVEMDLFPILIAAKDQPEVYHRVVQLLVEITMPLEIAMPRHSSTNMEAVRTREVLKKMLTQSRKHFSNRRVIESVVSQIQCALAQCKMAETCKKTPLSLIQDSLKLVRNILHIGHDDCSSEIINTIMSSGFGDVIINICEADIELAAVDLATILFSTMPMLKQSAQCNWLPLNAKDIEWEARKLIAAETNRCTSPEVVVKEKLSEEPEVAGNSNTAGDSPGSPAENTSDSECSQKFSKDKLKEKIVRFALKFVQGSLNNILKNIAKSDLNKFFMDFHFLWHLTFFLSLAKLSVVKYHHISAFLSPVVVCTISYLMLDTWEQYSKAQRNKKDTEANASFKRLHLLATCEHYYFSCLHHFKYNTDSAKEAQKLQDIICSIVQAKSIRLMYVLLLRKFQRNVETMAYLEELVNGNHKLLALADSVSEETSFNMAEHIGHFATPKICLTYNEILRQFATNTLKQNEKVILMFHQISIGISKPEVLHQVPILDTIANIWEANTDRISSESSELFDYLVYTLCIKCQKRRPNKALLANVSTNWRKDKVKKKRIRRLKQKFTMANLDKVAMTGLYTLPSSSESETSGDEHVASLEENVASLQRIGFTKELNLLQELLFEICYLKLDCPLDHMAEPHVWPYSYIGKSVPLVAYTESQEMLQEEELFKAVMMQLGIQKDSSHLFPTIPSFWTAEMCFETASKLGPLNPAKFKFELNESGKPIYKSQPTFMPESSVNQAQDSGKNSEESVRDSTVTYLGLHPTPPPSGARFLDQFKIAVCQEWCINLAQYFGQWSDAEVHSDPWDGQEAAVQGAVMGSGDNDTPDSK</sequence>
<feature type="region of interest" description="Disordered" evidence="4">
    <location>
        <begin position="277"/>
        <end position="308"/>
    </location>
</feature>
<proteinExistence type="inferred from homology"/>
<feature type="compositionally biased region" description="Polar residues" evidence="4">
    <location>
        <begin position="791"/>
        <end position="807"/>
    </location>
</feature>
<evidence type="ECO:0000259" key="6">
    <source>
        <dbReference type="Pfam" id="PF05029"/>
    </source>
</evidence>
<organism evidence="7 8">
    <name type="scientific">Stichopus japonicus</name>
    <name type="common">Sea cucumber</name>
    <dbReference type="NCBI Taxonomy" id="307972"/>
    <lineage>
        <taxon>Eukaryota</taxon>
        <taxon>Metazoa</taxon>
        <taxon>Echinodermata</taxon>
        <taxon>Eleutherozoa</taxon>
        <taxon>Echinozoa</taxon>
        <taxon>Holothuroidea</taxon>
        <taxon>Aspidochirotacea</taxon>
        <taxon>Aspidochirotida</taxon>
        <taxon>Stichopodidae</taxon>
        <taxon>Apostichopus</taxon>
    </lineage>
</organism>
<dbReference type="PANTHER" id="PTHR22940">
    <property type="entry name" value="TIMEOUT/TIMELESS-2"/>
    <property type="match status" value="1"/>
</dbReference>
<dbReference type="PANTHER" id="PTHR22940:SF5">
    <property type="entry name" value="PROTEIN TIMELESS"/>
    <property type="match status" value="1"/>
</dbReference>
<protein>
    <submittedName>
        <fullName evidence="7">Uncharacterized protein</fullName>
    </submittedName>
</protein>
<feature type="domain" description="Timeless N-terminal" evidence="5">
    <location>
        <begin position="39"/>
        <end position="194"/>
    </location>
</feature>
<reference evidence="7 8" key="1">
    <citation type="journal article" date="2017" name="PLoS Biol.">
        <title>The sea cucumber genome provides insights into morphological evolution and visceral regeneration.</title>
        <authorList>
            <person name="Zhang X."/>
            <person name="Sun L."/>
            <person name="Yuan J."/>
            <person name="Sun Y."/>
            <person name="Gao Y."/>
            <person name="Zhang L."/>
            <person name="Li S."/>
            <person name="Dai H."/>
            <person name="Hamel J.F."/>
            <person name="Liu C."/>
            <person name="Yu Y."/>
            <person name="Liu S."/>
            <person name="Lin W."/>
            <person name="Guo K."/>
            <person name="Jin S."/>
            <person name="Xu P."/>
            <person name="Storey K.B."/>
            <person name="Huan P."/>
            <person name="Zhang T."/>
            <person name="Zhou Y."/>
            <person name="Zhang J."/>
            <person name="Lin C."/>
            <person name="Li X."/>
            <person name="Xing L."/>
            <person name="Huo D."/>
            <person name="Sun M."/>
            <person name="Wang L."/>
            <person name="Mercier A."/>
            <person name="Li F."/>
            <person name="Yang H."/>
            <person name="Xiang J."/>
        </authorList>
    </citation>
    <scope>NUCLEOTIDE SEQUENCE [LARGE SCALE GENOMIC DNA]</scope>
    <source>
        <strain evidence="7">Shaxun</strain>
        <tissue evidence="7">Muscle</tissue>
    </source>
</reference>
<dbReference type="GO" id="GO:0043111">
    <property type="term" value="P:replication fork arrest"/>
    <property type="evidence" value="ECO:0007669"/>
    <property type="project" value="TreeGrafter"/>
</dbReference>
<dbReference type="GO" id="GO:0006281">
    <property type="term" value="P:DNA repair"/>
    <property type="evidence" value="ECO:0007669"/>
    <property type="project" value="TreeGrafter"/>
</dbReference>
<evidence type="ECO:0000256" key="2">
    <source>
        <dbReference type="ARBA" id="ARBA00008174"/>
    </source>
</evidence>
<dbReference type="STRING" id="307972.A0A2G8KIN6"/>
<evidence type="ECO:0000256" key="4">
    <source>
        <dbReference type="SAM" id="MobiDB-lite"/>
    </source>
</evidence>
<comment type="subcellular location">
    <subcellularLocation>
        <location evidence="1">Nucleus</location>
    </subcellularLocation>
</comment>
<dbReference type="Pfam" id="PF05029">
    <property type="entry name" value="TIMELESS_C"/>
    <property type="match status" value="1"/>
</dbReference>
<keyword evidence="3" id="KW-0539">Nucleus</keyword>
<evidence type="ECO:0000256" key="1">
    <source>
        <dbReference type="ARBA" id="ARBA00004123"/>
    </source>
</evidence>
<accession>A0A2G8KIN6</accession>
<feature type="compositionally biased region" description="Polar residues" evidence="4">
    <location>
        <begin position="298"/>
        <end position="308"/>
    </location>
</feature>
<dbReference type="InterPro" id="IPR044998">
    <property type="entry name" value="Timeless"/>
</dbReference>
<dbReference type="GO" id="GO:0048511">
    <property type="term" value="P:rhythmic process"/>
    <property type="evidence" value="ECO:0007669"/>
    <property type="project" value="UniProtKB-KW"/>
</dbReference>
<dbReference type="GO" id="GO:0031298">
    <property type="term" value="C:replication fork protection complex"/>
    <property type="evidence" value="ECO:0007669"/>
    <property type="project" value="TreeGrafter"/>
</dbReference>